<dbReference type="GO" id="GO:0003677">
    <property type="term" value="F:DNA binding"/>
    <property type="evidence" value="ECO:0007669"/>
    <property type="project" value="UniProtKB-KW"/>
</dbReference>
<reference evidence="6 7" key="1">
    <citation type="submission" date="2020-10" db="EMBL/GenBank/DDBJ databases">
        <title>Complete genome sequence of Paludibaculum fermentans P105T, a facultatively anaerobic acidobacterium capable of dissimilatory Fe(III) reduction.</title>
        <authorList>
            <person name="Dedysh S.N."/>
            <person name="Beletsky A.V."/>
            <person name="Kulichevskaya I.S."/>
            <person name="Mardanov A.V."/>
            <person name="Ravin N.V."/>
        </authorList>
    </citation>
    <scope>NUCLEOTIDE SEQUENCE [LARGE SCALE GENOMIC DNA]</scope>
    <source>
        <strain evidence="6 7">P105</strain>
    </source>
</reference>
<dbReference type="Pfam" id="PF13411">
    <property type="entry name" value="MerR_1"/>
    <property type="match status" value="1"/>
</dbReference>
<dbReference type="SMART" id="SM00422">
    <property type="entry name" value="HTH_MERR"/>
    <property type="match status" value="1"/>
</dbReference>
<proteinExistence type="predicted"/>
<dbReference type="EMBL" id="CP063849">
    <property type="protein sequence ID" value="QOY88899.1"/>
    <property type="molecule type" value="Genomic_DNA"/>
</dbReference>
<dbReference type="PROSITE" id="PS50937">
    <property type="entry name" value="HTH_MERR_2"/>
    <property type="match status" value="1"/>
</dbReference>
<dbReference type="GO" id="GO:0031419">
    <property type="term" value="F:cobalamin binding"/>
    <property type="evidence" value="ECO:0007669"/>
    <property type="project" value="InterPro"/>
</dbReference>
<dbReference type="InterPro" id="IPR000551">
    <property type="entry name" value="MerR-type_HTH_dom"/>
</dbReference>
<keyword evidence="1" id="KW-0805">Transcription regulation</keyword>
<dbReference type="AlphaFoldDB" id="A0A7S7SL10"/>
<dbReference type="Gene3D" id="1.10.1240.10">
    <property type="entry name" value="Methionine synthase domain"/>
    <property type="match status" value="1"/>
</dbReference>
<dbReference type="GO" id="GO:0003700">
    <property type="term" value="F:DNA-binding transcription factor activity"/>
    <property type="evidence" value="ECO:0007669"/>
    <property type="project" value="InterPro"/>
</dbReference>
<evidence type="ECO:0000259" key="4">
    <source>
        <dbReference type="PROSITE" id="PS50937"/>
    </source>
</evidence>
<protein>
    <submittedName>
        <fullName evidence="6">MerR family transcriptional regulator</fullName>
    </submittedName>
</protein>
<evidence type="ECO:0000256" key="1">
    <source>
        <dbReference type="ARBA" id="ARBA00023015"/>
    </source>
</evidence>
<feature type="domain" description="HTH merR-type" evidence="4">
    <location>
        <begin position="8"/>
        <end position="76"/>
    </location>
</feature>
<dbReference type="InterPro" id="IPR047057">
    <property type="entry name" value="MerR_fam"/>
</dbReference>
<dbReference type="InterPro" id="IPR009061">
    <property type="entry name" value="DNA-bd_dom_put_sf"/>
</dbReference>
<dbReference type="Proteomes" id="UP000593892">
    <property type="component" value="Chromosome"/>
</dbReference>
<dbReference type="CDD" id="cd02065">
    <property type="entry name" value="B12-binding_like"/>
    <property type="match status" value="1"/>
</dbReference>
<keyword evidence="7" id="KW-1185">Reference proteome</keyword>
<dbReference type="PANTHER" id="PTHR30204">
    <property type="entry name" value="REDOX-CYCLING DRUG-SENSING TRANSCRIPTIONAL ACTIVATOR SOXR"/>
    <property type="match status" value="1"/>
</dbReference>
<dbReference type="KEGG" id="pfer:IRI77_02755"/>
<dbReference type="CDD" id="cd01104">
    <property type="entry name" value="HTH_MlrA-CarA"/>
    <property type="match status" value="1"/>
</dbReference>
<evidence type="ECO:0000313" key="7">
    <source>
        <dbReference type="Proteomes" id="UP000593892"/>
    </source>
</evidence>
<name>A0A7S7SL10_PALFE</name>
<feature type="domain" description="B12-binding" evidence="5">
    <location>
        <begin position="186"/>
        <end position="311"/>
    </location>
</feature>
<dbReference type="InterPro" id="IPR036724">
    <property type="entry name" value="Cobalamin-bd_sf"/>
</dbReference>
<sequence>MSTQSPVQYPIRAAAKLTGISIDTLRAWERRYQAVVPVRGERGRVYDAGQISRLRLLRDVIERGHAIGQVASLTDTALEALLAAPAAVQGTVQPTAAAAGTPELLEPVLNAIEAFDFTQANALLGRLAALLPARELLTHVVLPLMREVGDRWHAGTLSIAQEHMVSSSLRNLLGGLMRLNTPSAPQARILFATPSGEMHEFGILAAAMLAASSGFEAVYLGPNLPAREIIAASERTCPLAIVVAIKTSSSAEEVIEELRLVASQRPMNTELWIGGGEAGQVLPALRSSRLFALHNFEEFEGHLARLKGASL</sequence>
<dbReference type="SUPFAM" id="SSF46955">
    <property type="entry name" value="Putative DNA-binding domain"/>
    <property type="match status" value="1"/>
</dbReference>
<keyword evidence="3" id="KW-0804">Transcription</keyword>
<dbReference type="Gene3D" id="1.10.1660.10">
    <property type="match status" value="1"/>
</dbReference>
<evidence type="ECO:0000259" key="5">
    <source>
        <dbReference type="PROSITE" id="PS51332"/>
    </source>
</evidence>
<dbReference type="Pfam" id="PF02607">
    <property type="entry name" value="B12-binding_2"/>
    <property type="match status" value="1"/>
</dbReference>
<dbReference type="InterPro" id="IPR006158">
    <property type="entry name" value="Cobalamin-bd"/>
</dbReference>
<dbReference type="InterPro" id="IPR036594">
    <property type="entry name" value="Meth_synthase_dom"/>
</dbReference>
<dbReference type="PANTHER" id="PTHR30204:SF67">
    <property type="entry name" value="HTH-TYPE TRANSCRIPTIONAL REGULATOR MLRA-RELATED"/>
    <property type="match status" value="1"/>
</dbReference>
<dbReference type="GO" id="GO:0046872">
    <property type="term" value="F:metal ion binding"/>
    <property type="evidence" value="ECO:0007669"/>
    <property type="project" value="InterPro"/>
</dbReference>
<dbReference type="InterPro" id="IPR003759">
    <property type="entry name" value="Cbl-bd_cap"/>
</dbReference>
<dbReference type="SUPFAM" id="SSF52242">
    <property type="entry name" value="Cobalamin (vitamin B12)-binding domain"/>
    <property type="match status" value="1"/>
</dbReference>
<dbReference type="PROSITE" id="PS51332">
    <property type="entry name" value="B12_BINDING"/>
    <property type="match status" value="1"/>
</dbReference>
<dbReference type="Gene3D" id="3.40.50.280">
    <property type="entry name" value="Cobalamin-binding domain"/>
    <property type="match status" value="1"/>
</dbReference>
<evidence type="ECO:0000256" key="2">
    <source>
        <dbReference type="ARBA" id="ARBA00023125"/>
    </source>
</evidence>
<evidence type="ECO:0000313" key="6">
    <source>
        <dbReference type="EMBL" id="QOY88899.1"/>
    </source>
</evidence>
<keyword evidence="2" id="KW-0238">DNA-binding</keyword>
<gene>
    <name evidence="6" type="ORF">IRI77_02755</name>
</gene>
<accession>A0A7S7SL10</accession>
<organism evidence="6 7">
    <name type="scientific">Paludibaculum fermentans</name>
    <dbReference type="NCBI Taxonomy" id="1473598"/>
    <lineage>
        <taxon>Bacteria</taxon>
        <taxon>Pseudomonadati</taxon>
        <taxon>Acidobacteriota</taxon>
        <taxon>Terriglobia</taxon>
        <taxon>Bryobacterales</taxon>
        <taxon>Bryobacteraceae</taxon>
        <taxon>Paludibaculum</taxon>
    </lineage>
</organism>
<dbReference type="RefSeq" id="WP_194450562.1">
    <property type="nucleotide sequence ID" value="NZ_CP063849.1"/>
</dbReference>
<evidence type="ECO:0000256" key="3">
    <source>
        <dbReference type="ARBA" id="ARBA00023163"/>
    </source>
</evidence>